<feature type="transmembrane region" description="Helical" evidence="14">
    <location>
        <begin position="292"/>
        <end position="312"/>
    </location>
</feature>
<dbReference type="AlphaFoldDB" id="S0FW86"/>
<evidence type="ECO:0000313" key="18">
    <source>
        <dbReference type="Proteomes" id="UP000014155"/>
    </source>
</evidence>
<gene>
    <name evidence="17" type="ORF">CTER_0579</name>
</gene>
<evidence type="ECO:0000256" key="6">
    <source>
        <dbReference type="ARBA" id="ARBA00022679"/>
    </source>
</evidence>
<organism evidence="17 18">
    <name type="scientific">Ruminiclostridium cellobioparum subsp. termitidis CT1112</name>
    <dbReference type="NCBI Taxonomy" id="1195236"/>
    <lineage>
        <taxon>Bacteria</taxon>
        <taxon>Bacillati</taxon>
        <taxon>Bacillota</taxon>
        <taxon>Clostridia</taxon>
        <taxon>Eubacteriales</taxon>
        <taxon>Oscillospiraceae</taxon>
        <taxon>Ruminiclostridium</taxon>
    </lineage>
</organism>
<dbReference type="InterPro" id="IPR010559">
    <property type="entry name" value="Sig_transdc_His_kin_internal"/>
</dbReference>
<evidence type="ECO:0000256" key="13">
    <source>
        <dbReference type="ARBA" id="ARBA00023136"/>
    </source>
</evidence>
<evidence type="ECO:0000313" key="17">
    <source>
        <dbReference type="EMBL" id="EMS73429.1"/>
    </source>
</evidence>
<evidence type="ECO:0000256" key="1">
    <source>
        <dbReference type="ARBA" id="ARBA00000085"/>
    </source>
</evidence>
<dbReference type="eggNOG" id="COG2972">
    <property type="taxonomic scope" value="Bacteria"/>
</dbReference>
<name>S0FW86_RUMCE</name>
<dbReference type="SUPFAM" id="SSF158472">
    <property type="entry name" value="HAMP domain-like"/>
    <property type="match status" value="1"/>
</dbReference>
<reference evidence="17 18" key="1">
    <citation type="journal article" date="2013" name="Genome Announc.">
        <title>Draft Genome Sequence of the Cellulolytic, Mesophilic, Anaerobic Bacterium Clostridium termitidis Strain CT1112 (DSM 5398).</title>
        <authorList>
            <person name="Lal S."/>
            <person name="Ramachandran U."/>
            <person name="Zhang X."/>
            <person name="Munir R."/>
            <person name="Sparling R."/>
            <person name="Levin D.B."/>
        </authorList>
    </citation>
    <scope>NUCLEOTIDE SEQUENCE [LARGE SCALE GENOMIC DNA]</scope>
    <source>
        <strain evidence="17 18">CT1112</strain>
    </source>
</reference>
<comment type="catalytic activity">
    <reaction evidence="1">
        <text>ATP + protein L-histidine = ADP + protein N-phospho-L-histidine.</text>
        <dbReference type="EC" id="2.7.13.3"/>
    </reaction>
</comment>
<dbReference type="SUPFAM" id="SSF55874">
    <property type="entry name" value="ATPase domain of HSP90 chaperone/DNA topoisomerase II/histidine kinase"/>
    <property type="match status" value="1"/>
</dbReference>
<keyword evidence="9 17" id="KW-0418">Kinase</keyword>
<keyword evidence="10" id="KW-0067">ATP-binding</keyword>
<dbReference type="PANTHER" id="PTHR34220">
    <property type="entry name" value="SENSOR HISTIDINE KINASE YPDA"/>
    <property type="match status" value="1"/>
</dbReference>
<comment type="caution">
    <text evidence="17">The sequence shown here is derived from an EMBL/GenBank/DDBJ whole genome shotgun (WGS) entry which is preliminary data.</text>
</comment>
<evidence type="ECO:0000256" key="8">
    <source>
        <dbReference type="ARBA" id="ARBA00022741"/>
    </source>
</evidence>
<dbReference type="EC" id="2.7.13.3" evidence="3"/>
<feature type="domain" description="Histidine kinase" evidence="15">
    <location>
        <begin position="476"/>
        <end position="584"/>
    </location>
</feature>
<dbReference type="Gene3D" id="6.10.340.10">
    <property type="match status" value="1"/>
</dbReference>
<dbReference type="InterPro" id="IPR036890">
    <property type="entry name" value="HATPase_C_sf"/>
</dbReference>
<comment type="subcellular location">
    <subcellularLocation>
        <location evidence="2">Cell membrane</location>
        <topology evidence="2">Multi-pass membrane protein</topology>
    </subcellularLocation>
</comment>
<dbReference type="PATRIC" id="fig|1195236.3.peg.902"/>
<dbReference type="Proteomes" id="UP000014155">
    <property type="component" value="Unassembled WGS sequence"/>
</dbReference>
<keyword evidence="5" id="KW-0597">Phosphoprotein</keyword>
<dbReference type="RefSeq" id="WP_004623925.1">
    <property type="nucleotide sequence ID" value="NZ_AORV01000020.1"/>
</dbReference>
<dbReference type="InterPro" id="IPR050640">
    <property type="entry name" value="Bact_2-comp_sensor_kinase"/>
</dbReference>
<keyword evidence="7 14" id="KW-0812">Transmembrane</keyword>
<keyword evidence="18" id="KW-1185">Reference proteome</keyword>
<dbReference type="InterPro" id="IPR003594">
    <property type="entry name" value="HATPase_dom"/>
</dbReference>
<dbReference type="EMBL" id="AORV01000020">
    <property type="protein sequence ID" value="EMS73429.1"/>
    <property type="molecule type" value="Genomic_DNA"/>
</dbReference>
<dbReference type="Pfam" id="PF06580">
    <property type="entry name" value="His_kinase"/>
    <property type="match status" value="1"/>
</dbReference>
<dbReference type="PROSITE" id="PS50885">
    <property type="entry name" value="HAMP"/>
    <property type="match status" value="1"/>
</dbReference>
<evidence type="ECO:0000256" key="3">
    <source>
        <dbReference type="ARBA" id="ARBA00012438"/>
    </source>
</evidence>
<dbReference type="InterPro" id="IPR003660">
    <property type="entry name" value="HAMP_dom"/>
</dbReference>
<dbReference type="CDD" id="cd06225">
    <property type="entry name" value="HAMP"/>
    <property type="match status" value="1"/>
</dbReference>
<dbReference type="SMART" id="SM00304">
    <property type="entry name" value="HAMP"/>
    <property type="match status" value="1"/>
</dbReference>
<protein>
    <recommendedName>
        <fullName evidence="3">histidine kinase</fullName>
        <ecNumber evidence="3">2.7.13.3</ecNumber>
    </recommendedName>
</protein>
<accession>S0FW86</accession>
<dbReference type="SMART" id="SM00387">
    <property type="entry name" value="HATPase_c"/>
    <property type="match status" value="1"/>
</dbReference>
<sequence length="586" mass="67503">MKKFNIEFKGLSKRIFTNFLLLILVLLIFMEAATYYIMQTTINEINNNFIQVELRQKNEKLNNFVKEIDNFSKTIISDRETLDLLFKNNNTEVSKDEISRDMQYVLSNDIDAVFLFSNAGNTFSESDNELREYFSRNIEKIKSEIADTNGEMVFLDSRFIHYAADNHGDYMFFVARKLRSIDTFEDLGIMIMAVRESLLWKDTYMEGEKGDFYIANSAGKIISSKDKDRIGINVTAELGSSIASEKLKSSKGHFITNDLVVNTLYNQQTGWVLMNAVAIHEINANFYYIQKFILIIGIAAIVVAVYISVLISSNVTRPIRNMIFTMRKVSNGDLNAQTDLSLTRGATEEVRELSEVFNHMTMQLQSLLEEVYNEGLKEKDAELRALKAQIQPHFLYNTLDTVYWMLIDKNDYEIADIVTKLGEILRYSIKKGSTNVFVREEVQQIKNYLFLQKARFEDCLNYEINIDESIMECEMLSFIIQPFVENSINHGLMQDKGYGNITINGFRDGENLIFEIIDDGTGMTEKEIEELFIKKKDVKESHGGIGVLNVHERIKYYYGGKYGVKIESRKGFGTKVIVEISLTMMH</sequence>
<evidence type="ECO:0000256" key="9">
    <source>
        <dbReference type="ARBA" id="ARBA00022777"/>
    </source>
</evidence>
<evidence type="ECO:0000256" key="5">
    <source>
        <dbReference type="ARBA" id="ARBA00022553"/>
    </source>
</evidence>
<dbReference type="Gene3D" id="3.30.565.10">
    <property type="entry name" value="Histidine kinase-like ATPase, C-terminal domain"/>
    <property type="match status" value="1"/>
</dbReference>
<feature type="transmembrane region" description="Helical" evidence="14">
    <location>
        <begin position="20"/>
        <end position="38"/>
    </location>
</feature>
<keyword evidence="4" id="KW-1003">Cell membrane</keyword>
<evidence type="ECO:0000256" key="12">
    <source>
        <dbReference type="ARBA" id="ARBA00023012"/>
    </source>
</evidence>
<dbReference type="PANTHER" id="PTHR34220:SF11">
    <property type="entry name" value="SENSOR PROTEIN KINASE HPTS"/>
    <property type="match status" value="1"/>
</dbReference>
<dbReference type="GO" id="GO:0005524">
    <property type="term" value="F:ATP binding"/>
    <property type="evidence" value="ECO:0007669"/>
    <property type="project" value="UniProtKB-KW"/>
</dbReference>
<evidence type="ECO:0000256" key="4">
    <source>
        <dbReference type="ARBA" id="ARBA00022475"/>
    </source>
</evidence>
<feature type="domain" description="HAMP" evidence="16">
    <location>
        <begin position="313"/>
        <end position="369"/>
    </location>
</feature>
<dbReference type="GO" id="GO:0005886">
    <property type="term" value="C:plasma membrane"/>
    <property type="evidence" value="ECO:0007669"/>
    <property type="project" value="UniProtKB-SubCell"/>
</dbReference>
<dbReference type="PROSITE" id="PS50109">
    <property type="entry name" value="HIS_KIN"/>
    <property type="match status" value="1"/>
</dbReference>
<keyword evidence="13 14" id="KW-0472">Membrane</keyword>
<dbReference type="Pfam" id="PF02518">
    <property type="entry name" value="HATPase_c"/>
    <property type="match status" value="1"/>
</dbReference>
<evidence type="ECO:0000256" key="11">
    <source>
        <dbReference type="ARBA" id="ARBA00022989"/>
    </source>
</evidence>
<dbReference type="GO" id="GO:0000155">
    <property type="term" value="F:phosphorelay sensor kinase activity"/>
    <property type="evidence" value="ECO:0007669"/>
    <property type="project" value="InterPro"/>
</dbReference>
<dbReference type="Pfam" id="PF00672">
    <property type="entry name" value="HAMP"/>
    <property type="match status" value="1"/>
</dbReference>
<evidence type="ECO:0000256" key="10">
    <source>
        <dbReference type="ARBA" id="ARBA00022840"/>
    </source>
</evidence>
<keyword evidence="11 14" id="KW-1133">Transmembrane helix</keyword>
<keyword evidence="8" id="KW-0547">Nucleotide-binding</keyword>
<evidence type="ECO:0000256" key="7">
    <source>
        <dbReference type="ARBA" id="ARBA00022692"/>
    </source>
</evidence>
<evidence type="ECO:0000259" key="15">
    <source>
        <dbReference type="PROSITE" id="PS50109"/>
    </source>
</evidence>
<dbReference type="STRING" id="1195236.CTER_0579"/>
<keyword evidence="12" id="KW-0902">Two-component regulatory system</keyword>
<evidence type="ECO:0000259" key="16">
    <source>
        <dbReference type="PROSITE" id="PS50885"/>
    </source>
</evidence>
<proteinExistence type="predicted"/>
<dbReference type="InterPro" id="IPR005467">
    <property type="entry name" value="His_kinase_dom"/>
</dbReference>
<evidence type="ECO:0000256" key="2">
    <source>
        <dbReference type="ARBA" id="ARBA00004651"/>
    </source>
</evidence>
<evidence type="ECO:0000256" key="14">
    <source>
        <dbReference type="SAM" id="Phobius"/>
    </source>
</evidence>
<keyword evidence="6 17" id="KW-0808">Transferase</keyword>